<reference evidence="1" key="1">
    <citation type="submission" date="2015-12" db="EMBL/GenBank/DDBJ databases">
        <title>Gene expression during late stages of embryo sac development: a critical building block for successful pollen-pistil interactions.</title>
        <authorList>
            <person name="Liu Y."/>
            <person name="Joly V."/>
            <person name="Sabar M."/>
            <person name="Matton D.P."/>
        </authorList>
    </citation>
    <scope>NUCLEOTIDE SEQUENCE</scope>
</reference>
<name>A0A0V0GKZ1_SOLCH</name>
<sequence>MQGMKHGFTRVDVGGMERNMSAFDGVESSFSQLSSLWSFIFFWCTYRIQSCIGDWVEFARIIYYCRFFTFWYSPCIRPAFWPYL</sequence>
<protein>
    <submittedName>
        <fullName evidence="1">Putative ovule protein</fullName>
    </submittedName>
</protein>
<evidence type="ECO:0000313" key="1">
    <source>
        <dbReference type="EMBL" id="JAP08837.1"/>
    </source>
</evidence>
<dbReference type="AlphaFoldDB" id="A0A0V0GKZ1"/>
<accession>A0A0V0GKZ1</accession>
<dbReference type="EMBL" id="GEDG01036178">
    <property type="protein sequence ID" value="JAP08837.1"/>
    <property type="molecule type" value="Transcribed_RNA"/>
</dbReference>
<proteinExistence type="predicted"/>
<organism evidence="1">
    <name type="scientific">Solanum chacoense</name>
    <name type="common">Chaco potato</name>
    <dbReference type="NCBI Taxonomy" id="4108"/>
    <lineage>
        <taxon>Eukaryota</taxon>
        <taxon>Viridiplantae</taxon>
        <taxon>Streptophyta</taxon>
        <taxon>Embryophyta</taxon>
        <taxon>Tracheophyta</taxon>
        <taxon>Spermatophyta</taxon>
        <taxon>Magnoliopsida</taxon>
        <taxon>eudicotyledons</taxon>
        <taxon>Gunneridae</taxon>
        <taxon>Pentapetalae</taxon>
        <taxon>asterids</taxon>
        <taxon>lamiids</taxon>
        <taxon>Solanales</taxon>
        <taxon>Solanaceae</taxon>
        <taxon>Solanoideae</taxon>
        <taxon>Solaneae</taxon>
        <taxon>Solanum</taxon>
    </lineage>
</organism>